<keyword evidence="6 8" id="KW-1133">Transmembrane helix</keyword>
<evidence type="ECO:0000256" key="7">
    <source>
        <dbReference type="ARBA" id="ARBA00023136"/>
    </source>
</evidence>
<sequence>MSWWEVLTTHRVIRQMLPEATVETLQMVGVAAGLTLLLGLPLGVMLYATASGGTSPNRPVNAVVGLVANVVRSMPFLILMIALLPLTRWVVGTTLQWEAAVVPLTVGAVPFYARLVETALRDIPVGKVEAAQVMGASQASVTVHVLLREALPALVSSFTVTVIALLGYSAMAGVIGAGGLGALAISYGYQRFDNVVMAACVVVLAVLVVAVQALGDAVARVVDHR</sequence>
<dbReference type="InterPro" id="IPR000515">
    <property type="entry name" value="MetI-like"/>
</dbReference>
<dbReference type="Pfam" id="PF00528">
    <property type="entry name" value="BPD_transp_1"/>
    <property type="match status" value="1"/>
</dbReference>
<feature type="transmembrane region" description="Helical" evidence="8">
    <location>
        <begin position="158"/>
        <end position="183"/>
    </location>
</feature>
<dbReference type="InterPro" id="IPR035906">
    <property type="entry name" value="MetI-like_sf"/>
</dbReference>
<keyword evidence="4" id="KW-1003">Cell membrane</keyword>
<evidence type="ECO:0000313" key="11">
    <source>
        <dbReference type="Proteomes" id="UP000291758"/>
    </source>
</evidence>
<gene>
    <name evidence="10" type="ORF">ET495_16820</name>
</gene>
<dbReference type="RefSeq" id="WP_129205728.1">
    <property type="nucleotide sequence ID" value="NZ_CP035495.1"/>
</dbReference>
<feature type="domain" description="ABC transmembrane type-1" evidence="9">
    <location>
        <begin position="21"/>
        <end position="213"/>
    </location>
</feature>
<dbReference type="PROSITE" id="PS50928">
    <property type="entry name" value="ABC_TM1"/>
    <property type="match status" value="1"/>
</dbReference>
<keyword evidence="7 8" id="KW-0472">Membrane</keyword>
<feature type="transmembrane region" description="Helical" evidence="8">
    <location>
        <begin position="60"/>
        <end position="84"/>
    </location>
</feature>
<proteinExistence type="inferred from homology"/>
<dbReference type="Proteomes" id="UP000291758">
    <property type="component" value="Chromosome"/>
</dbReference>
<evidence type="ECO:0000256" key="3">
    <source>
        <dbReference type="ARBA" id="ARBA00022448"/>
    </source>
</evidence>
<dbReference type="AlphaFoldDB" id="A0A4P6EQ08"/>
<evidence type="ECO:0000256" key="1">
    <source>
        <dbReference type="ARBA" id="ARBA00004651"/>
    </source>
</evidence>
<dbReference type="GO" id="GO:0048473">
    <property type="term" value="P:D-methionine transmembrane transport"/>
    <property type="evidence" value="ECO:0007669"/>
    <property type="project" value="TreeGrafter"/>
</dbReference>
<dbReference type="PANTHER" id="PTHR30450:SF1">
    <property type="entry name" value="D-METHIONINE TRANSPORT SYSTEM PERMEASE PROTEIN METI-RELATED"/>
    <property type="match status" value="1"/>
</dbReference>
<evidence type="ECO:0000256" key="5">
    <source>
        <dbReference type="ARBA" id="ARBA00022692"/>
    </source>
</evidence>
<reference evidence="10 11" key="1">
    <citation type="submission" date="2019-01" db="EMBL/GenBank/DDBJ databases">
        <title>Genome sequencing of strain 2JSPR-7.</title>
        <authorList>
            <person name="Heo J."/>
            <person name="Kim S.-J."/>
            <person name="Kim J.-S."/>
            <person name="Hong S.-B."/>
            <person name="Kwon S.-W."/>
        </authorList>
    </citation>
    <scope>NUCLEOTIDE SEQUENCE [LARGE SCALE GENOMIC DNA]</scope>
    <source>
        <strain evidence="10 11">2JSPR-7</strain>
    </source>
</reference>
<evidence type="ECO:0000256" key="4">
    <source>
        <dbReference type="ARBA" id="ARBA00022475"/>
    </source>
</evidence>
<evidence type="ECO:0000256" key="6">
    <source>
        <dbReference type="ARBA" id="ARBA00022989"/>
    </source>
</evidence>
<evidence type="ECO:0000256" key="8">
    <source>
        <dbReference type="RuleBase" id="RU363032"/>
    </source>
</evidence>
<accession>A0A4P6EQ08</accession>
<evidence type="ECO:0000259" key="9">
    <source>
        <dbReference type="PROSITE" id="PS50928"/>
    </source>
</evidence>
<keyword evidence="3 8" id="KW-0813">Transport</keyword>
<dbReference type="KEGG" id="xyl:ET495_16820"/>
<dbReference type="OrthoDB" id="9793490at2"/>
<dbReference type="Gene3D" id="1.10.3720.10">
    <property type="entry name" value="MetI-like"/>
    <property type="match status" value="1"/>
</dbReference>
<keyword evidence="11" id="KW-1185">Reference proteome</keyword>
<dbReference type="GO" id="GO:0005886">
    <property type="term" value="C:plasma membrane"/>
    <property type="evidence" value="ECO:0007669"/>
    <property type="project" value="UniProtKB-SubCell"/>
</dbReference>
<feature type="transmembrane region" description="Helical" evidence="8">
    <location>
        <begin position="195"/>
        <end position="215"/>
    </location>
</feature>
<dbReference type="FunFam" id="1.10.3720.10:FF:000002">
    <property type="entry name" value="D-methionine ABC transporter permease MetI"/>
    <property type="match status" value="1"/>
</dbReference>
<dbReference type="EMBL" id="CP035495">
    <property type="protein sequence ID" value="QAY64586.1"/>
    <property type="molecule type" value="Genomic_DNA"/>
</dbReference>
<keyword evidence="5 8" id="KW-0812">Transmembrane</keyword>
<evidence type="ECO:0000256" key="2">
    <source>
        <dbReference type="ARBA" id="ARBA00007069"/>
    </source>
</evidence>
<dbReference type="InterPro" id="IPR051322">
    <property type="entry name" value="AA_ABC_Transporter_Permease"/>
</dbReference>
<dbReference type="PANTHER" id="PTHR30450">
    <property type="entry name" value="ABC TRANSPORTER PERMEASE"/>
    <property type="match status" value="1"/>
</dbReference>
<organism evidence="10 11">
    <name type="scientific">Xylanimonas allomyrinae</name>
    <dbReference type="NCBI Taxonomy" id="2509459"/>
    <lineage>
        <taxon>Bacteria</taxon>
        <taxon>Bacillati</taxon>
        <taxon>Actinomycetota</taxon>
        <taxon>Actinomycetes</taxon>
        <taxon>Micrococcales</taxon>
        <taxon>Promicromonosporaceae</taxon>
        <taxon>Xylanimonas</taxon>
    </lineage>
</organism>
<comment type="similarity">
    <text evidence="2">Belongs to the binding-protein-dependent transport system permease family. CysTW subfamily.</text>
</comment>
<dbReference type="SUPFAM" id="SSF161098">
    <property type="entry name" value="MetI-like"/>
    <property type="match status" value="1"/>
</dbReference>
<dbReference type="CDD" id="cd06261">
    <property type="entry name" value="TM_PBP2"/>
    <property type="match status" value="1"/>
</dbReference>
<protein>
    <submittedName>
        <fullName evidence="10">ABC transporter permease</fullName>
    </submittedName>
</protein>
<evidence type="ECO:0000313" key="10">
    <source>
        <dbReference type="EMBL" id="QAY64586.1"/>
    </source>
</evidence>
<comment type="subcellular location">
    <subcellularLocation>
        <location evidence="1 8">Cell membrane</location>
        <topology evidence="1 8">Multi-pass membrane protein</topology>
    </subcellularLocation>
</comment>
<name>A0A4P6EQ08_9MICO</name>
<feature type="transmembrane region" description="Helical" evidence="8">
    <location>
        <begin position="25"/>
        <end position="48"/>
    </location>
</feature>